<evidence type="ECO:0000313" key="1">
    <source>
        <dbReference type="EMBL" id="CAH2032586.1"/>
    </source>
</evidence>
<evidence type="ECO:0000313" key="2">
    <source>
        <dbReference type="Proteomes" id="UP001295463"/>
    </source>
</evidence>
<name>A0ABN8HIC9_9BACT</name>
<protein>
    <submittedName>
        <fullName evidence="1">Uncharacterized protein</fullName>
    </submittedName>
</protein>
<keyword evidence="2" id="KW-1185">Reference proteome</keyword>
<proteinExistence type="predicted"/>
<dbReference type="EMBL" id="OW150024">
    <property type="protein sequence ID" value="CAH2032586.1"/>
    <property type="molecule type" value="Genomic_DNA"/>
</dbReference>
<reference evidence="1 2" key="1">
    <citation type="submission" date="2022-03" db="EMBL/GenBank/DDBJ databases">
        <authorList>
            <person name="Koch H."/>
        </authorList>
    </citation>
    <scope>NUCLEOTIDE SEQUENCE [LARGE SCALE GENOMIC DNA]</scope>
    <source>
        <strain evidence="1 2">G1</strain>
    </source>
</reference>
<sequence length="56" mass="6102">MQAFRLASAWVDGLKAEEKGVPVGNNTGLRRKTYKGTGTTLLPARASKITVFYTTE</sequence>
<accession>A0ABN8HIC9</accession>
<dbReference type="Proteomes" id="UP001295463">
    <property type="component" value="Chromosome"/>
</dbReference>
<organism evidence="1 2">
    <name type="scientific">Trichlorobacter ammonificans</name>
    <dbReference type="NCBI Taxonomy" id="2916410"/>
    <lineage>
        <taxon>Bacteria</taxon>
        <taxon>Pseudomonadati</taxon>
        <taxon>Thermodesulfobacteriota</taxon>
        <taxon>Desulfuromonadia</taxon>
        <taxon>Geobacterales</taxon>
        <taxon>Geobacteraceae</taxon>
        <taxon>Trichlorobacter</taxon>
    </lineage>
</organism>
<gene>
    <name evidence="1" type="ORF">GEAMG1_2750</name>
</gene>